<comment type="caution">
    <text evidence="1">The sequence shown here is derived from an EMBL/GenBank/DDBJ whole genome shotgun (WGS) entry which is preliminary data.</text>
</comment>
<accession>A0A8J4PP49</accession>
<keyword evidence="2" id="KW-1185">Reference proteome</keyword>
<sequence length="169" mass="19196">MTTISGYYNFKCYILQSLEYMKHLMIREGSFDISSLECLIDKVKFTATIHIQSFADTLVESGNHFQYILFLQSVGVDIDYTLEDIINVLHFNQITIDIQGSDLVFNIPKTMEFFVKNGYLPEPSATTTSTNSTSTSIPITTFTTSVHKKKLKKNSQINNNINNSNIKSQ</sequence>
<evidence type="ECO:0000313" key="1">
    <source>
        <dbReference type="EMBL" id="KAF2070582.1"/>
    </source>
</evidence>
<proteinExistence type="predicted"/>
<protein>
    <submittedName>
        <fullName evidence="1">Uncharacterized protein</fullName>
    </submittedName>
</protein>
<evidence type="ECO:0000313" key="2">
    <source>
        <dbReference type="Proteomes" id="UP000695562"/>
    </source>
</evidence>
<dbReference type="Proteomes" id="UP000695562">
    <property type="component" value="Unassembled WGS sequence"/>
</dbReference>
<organism evidence="1 2">
    <name type="scientific">Polysphondylium violaceum</name>
    <dbReference type="NCBI Taxonomy" id="133409"/>
    <lineage>
        <taxon>Eukaryota</taxon>
        <taxon>Amoebozoa</taxon>
        <taxon>Evosea</taxon>
        <taxon>Eumycetozoa</taxon>
        <taxon>Dictyostelia</taxon>
        <taxon>Dictyosteliales</taxon>
        <taxon>Dictyosteliaceae</taxon>
        <taxon>Polysphondylium</taxon>
    </lineage>
</organism>
<dbReference type="AlphaFoldDB" id="A0A8J4PP49"/>
<reference evidence="1" key="1">
    <citation type="submission" date="2020-01" db="EMBL/GenBank/DDBJ databases">
        <title>Development of genomics and gene disruption for Polysphondylium violaceum indicates a role for the polyketide synthase stlB in stalk morphogenesis.</title>
        <authorList>
            <person name="Narita B."/>
            <person name="Kawabe Y."/>
            <person name="Kin K."/>
            <person name="Saito T."/>
            <person name="Gibbs R."/>
            <person name="Kuspa A."/>
            <person name="Muzny D."/>
            <person name="Queller D."/>
            <person name="Richards S."/>
            <person name="Strassman J."/>
            <person name="Sucgang R."/>
            <person name="Worley K."/>
            <person name="Schaap P."/>
        </authorList>
    </citation>
    <scope>NUCLEOTIDE SEQUENCE</scope>
    <source>
        <strain evidence="1">QSvi11</strain>
    </source>
</reference>
<dbReference type="EMBL" id="AJWJ01000472">
    <property type="protein sequence ID" value="KAF2070582.1"/>
    <property type="molecule type" value="Genomic_DNA"/>
</dbReference>
<gene>
    <name evidence="1" type="ORF">CYY_008101</name>
</gene>
<name>A0A8J4PP49_9MYCE</name>